<proteinExistence type="inferred from homology"/>
<dbReference type="GO" id="GO:0005829">
    <property type="term" value="C:cytosol"/>
    <property type="evidence" value="ECO:0007669"/>
    <property type="project" value="TreeGrafter"/>
</dbReference>
<keyword evidence="1" id="KW-0949">S-adenosyl-L-methionine</keyword>
<feature type="binding site" evidence="1">
    <location>
        <position position="120"/>
    </location>
    <ligand>
        <name>S-adenosyl-L-methionine</name>
        <dbReference type="ChEBI" id="CHEBI:59789"/>
    </ligand>
</feature>
<dbReference type="EC" id="2.1.1.266" evidence="1"/>
<comment type="function">
    <text evidence="1">Specifically methylates the adenine in position 2030 of 23S rRNA.</text>
</comment>
<dbReference type="AlphaFoldDB" id="A0A7T3RBW3"/>
<keyword evidence="1" id="KW-0698">rRNA processing</keyword>
<keyword evidence="1 2" id="KW-0489">Methyltransferase</keyword>
<dbReference type="Pfam" id="PF04378">
    <property type="entry name" value="RsmJ"/>
    <property type="match status" value="1"/>
</dbReference>
<evidence type="ECO:0000313" key="3">
    <source>
        <dbReference type="Proteomes" id="UP000595224"/>
    </source>
</evidence>
<gene>
    <name evidence="1" type="primary">rlmJ</name>
    <name evidence="2" type="ORF">IWA51_08045</name>
</gene>
<evidence type="ECO:0000313" key="2">
    <source>
        <dbReference type="EMBL" id="QQA00227.1"/>
    </source>
</evidence>
<dbReference type="Proteomes" id="UP000595224">
    <property type="component" value="Chromosome"/>
</dbReference>
<keyword evidence="1 2" id="KW-0808">Transferase</keyword>
<feature type="binding site" evidence="1">
    <location>
        <position position="19"/>
    </location>
    <ligand>
        <name>S-adenosyl-L-methionine</name>
        <dbReference type="ChEBI" id="CHEBI:59789"/>
    </ligand>
</feature>
<evidence type="ECO:0000256" key="1">
    <source>
        <dbReference type="HAMAP-Rule" id="MF_00934"/>
    </source>
</evidence>
<protein>
    <recommendedName>
        <fullName evidence="1">Ribosomal RNA large subunit methyltransferase J</fullName>
        <ecNumber evidence="1">2.1.1.266</ecNumber>
    </recommendedName>
    <alternativeName>
        <fullName evidence="1">23S rRNA (adenine(2030)-N6)-methyltransferase</fullName>
    </alternativeName>
    <alternativeName>
        <fullName evidence="1">23S rRNA m6A2030 methyltransferase</fullName>
    </alternativeName>
</protein>
<dbReference type="PANTHER" id="PTHR37426">
    <property type="entry name" value="RIBOSOMAL RNA LARGE SUBUNIT METHYLTRANSFERASE J"/>
    <property type="match status" value="1"/>
</dbReference>
<accession>A0A7T3RBW3</accession>
<feature type="active site" description="Proton acceptor" evidence="1">
    <location>
        <position position="175"/>
    </location>
</feature>
<sequence>MLSYQHEYHAGNHADILKHICLCLILENLTKKEKPFTVIDTHAGAGRFDLNDERLLKTGEAHEGIEKLFTACNSKTDALPHGLSLYLKTEGEYLKNNIYAGSPELERYFMRRGDTLHLIEKHPASLASLSDSIKLSVPAEKKSGFCTVKVHDADSYTTLNALVPPLVKRGLIICDPSYEDASDYKSVTAALENARKKWNTAIIVLWYPLLERRKNETAQMLSALEIFGKTGTNPCESFRCELEVKDPAAMREENGAHLYGSGIFVMNPPWHLEEDMREVSDYLKKKLIDF</sequence>
<comment type="subunit">
    <text evidence="1">Monomer.</text>
</comment>
<dbReference type="SUPFAM" id="SSF53335">
    <property type="entry name" value="S-adenosyl-L-methionine-dependent methyltransferases"/>
    <property type="match status" value="1"/>
</dbReference>
<feature type="binding site" evidence="1">
    <location>
        <position position="42"/>
    </location>
    <ligand>
        <name>S-adenosyl-L-methionine</name>
        <dbReference type="ChEBI" id="CHEBI:59789"/>
    </ligand>
</feature>
<name>A0A7T3RBW3_9SPIR</name>
<dbReference type="RefSeq" id="WP_177528951.1">
    <property type="nucleotide sequence ID" value="NZ_CBCSHE010000001.1"/>
</dbReference>
<dbReference type="KEGG" id="tper:IWA51_08045"/>
<dbReference type="HAMAP" id="MF_00934">
    <property type="entry name" value="23SrRNA_methyltr_J"/>
    <property type="match status" value="1"/>
</dbReference>
<dbReference type="EMBL" id="CP064936">
    <property type="protein sequence ID" value="QQA00227.1"/>
    <property type="molecule type" value="Genomic_DNA"/>
</dbReference>
<dbReference type="GO" id="GO:0036307">
    <property type="term" value="F:23S rRNA (adenine(2030)-N(6))-methyltransferase activity"/>
    <property type="evidence" value="ECO:0007669"/>
    <property type="project" value="UniProtKB-UniRule"/>
</dbReference>
<dbReference type="GO" id="GO:0003723">
    <property type="term" value="F:RNA binding"/>
    <property type="evidence" value="ECO:0007669"/>
    <property type="project" value="UniProtKB-UniRule"/>
</dbReference>
<feature type="binding site" evidence="1">
    <location>
        <begin position="154"/>
        <end position="155"/>
    </location>
    <ligand>
        <name>S-adenosyl-L-methionine</name>
        <dbReference type="ChEBI" id="CHEBI:59789"/>
    </ligand>
</feature>
<keyword evidence="1" id="KW-0694">RNA-binding</keyword>
<keyword evidence="3" id="KW-1185">Reference proteome</keyword>
<feature type="binding site" evidence="1">
    <location>
        <position position="175"/>
    </location>
    <ligand>
        <name>S-adenosyl-L-methionine</name>
        <dbReference type="ChEBI" id="CHEBI:59789"/>
    </ligand>
</feature>
<organism evidence="2 3">
    <name type="scientific">Treponema peruense</name>
    <dbReference type="NCBI Taxonomy" id="2787628"/>
    <lineage>
        <taxon>Bacteria</taxon>
        <taxon>Pseudomonadati</taxon>
        <taxon>Spirochaetota</taxon>
        <taxon>Spirochaetia</taxon>
        <taxon>Spirochaetales</taxon>
        <taxon>Treponemataceae</taxon>
        <taxon>Treponema</taxon>
    </lineage>
</organism>
<dbReference type="InterPro" id="IPR007473">
    <property type="entry name" value="RlmJ"/>
</dbReference>
<dbReference type="Gene3D" id="3.40.50.150">
    <property type="entry name" value="Vaccinia Virus protein VP39"/>
    <property type="match status" value="1"/>
</dbReference>
<feature type="binding site" evidence="1">
    <location>
        <position position="102"/>
    </location>
    <ligand>
        <name>S-adenosyl-L-methionine</name>
        <dbReference type="ChEBI" id="CHEBI:59789"/>
    </ligand>
</feature>
<comment type="catalytic activity">
    <reaction evidence="1">
        <text>adenosine(2030) in 23S rRNA + S-adenosyl-L-methionine = N(6)-methyladenosine(2030) in 23S rRNA + S-adenosyl-L-homocysteine + H(+)</text>
        <dbReference type="Rhea" id="RHEA:43736"/>
        <dbReference type="Rhea" id="RHEA-COMP:10668"/>
        <dbReference type="Rhea" id="RHEA-COMP:10669"/>
        <dbReference type="ChEBI" id="CHEBI:15378"/>
        <dbReference type="ChEBI" id="CHEBI:57856"/>
        <dbReference type="ChEBI" id="CHEBI:59789"/>
        <dbReference type="ChEBI" id="CHEBI:74411"/>
        <dbReference type="ChEBI" id="CHEBI:74449"/>
        <dbReference type="EC" id="2.1.1.266"/>
    </reaction>
</comment>
<dbReference type="InterPro" id="IPR029063">
    <property type="entry name" value="SAM-dependent_MTases_sf"/>
</dbReference>
<dbReference type="PANTHER" id="PTHR37426:SF1">
    <property type="entry name" value="RIBOSOMAL RNA LARGE SUBUNIT METHYLTRANSFERASE J"/>
    <property type="match status" value="1"/>
</dbReference>
<reference evidence="2 3" key="1">
    <citation type="submission" date="2020-11" db="EMBL/GenBank/DDBJ databases">
        <title>Treponema Peruensis nv. sp., first commensal Treponema isolated from human feces.</title>
        <authorList>
            <person name="Belkhou C."/>
            <person name="Raes J."/>
        </authorList>
    </citation>
    <scope>NUCLEOTIDE SEQUENCE [LARGE SCALE GENOMIC DNA]</scope>
    <source>
        <strain evidence="2 3">RCC2812</strain>
    </source>
</reference>
<dbReference type="GO" id="GO:0070475">
    <property type="term" value="P:rRNA base methylation"/>
    <property type="evidence" value="ECO:0007669"/>
    <property type="project" value="UniProtKB-UniRule"/>
</dbReference>
<comment type="similarity">
    <text evidence="1">Belongs to the RlmJ family.</text>
</comment>
<feature type="site" description="Interaction with substrate rRNA" evidence="1">
    <location>
        <position position="4"/>
    </location>
</feature>